<dbReference type="SUPFAM" id="SSF82199">
    <property type="entry name" value="SET domain"/>
    <property type="match status" value="1"/>
</dbReference>
<dbReference type="EMBL" id="LCWF01000172">
    <property type="protein sequence ID" value="KKY15810.1"/>
    <property type="molecule type" value="Genomic_DNA"/>
</dbReference>
<gene>
    <name evidence="5" type="ORF">UCRPC4_g06129</name>
</gene>
<dbReference type="SMART" id="SM00317">
    <property type="entry name" value="SET"/>
    <property type="match status" value="1"/>
</dbReference>
<proteinExistence type="inferred from homology"/>
<organism evidence="5 6">
    <name type="scientific">Phaeomoniella chlamydospora</name>
    <name type="common">Phaeoacremonium chlamydosporum</name>
    <dbReference type="NCBI Taxonomy" id="158046"/>
    <lineage>
        <taxon>Eukaryota</taxon>
        <taxon>Fungi</taxon>
        <taxon>Dikarya</taxon>
        <taxon>Ascomycota</taxon>
        <taxon>Pezizomycotina</taxon>
        <taxon>Eurotiomycetes</taxon>
        <taxon>Chaetothyriomycetidae</taxon>
        <taxon>Phaeomoniellales</taxon>
        <taxon>Phaeomoniellaceae</taxon>
        <taxon>Phaeomoniella</taxon>
    </lineage>
</organism>
<evidence type="ECO:0000256" key="1">
    <source>
        <dbReference type="ARBA" id="ARBA00006484"/>
    </source>
</evidence>
<comment type="caution">
    <text evidence="5">The sequence shown here is derived from an EMBL/GenBank/DDBJ whole genome shotgun (WGS) entry which is preliminary data.</text>
</comment>
<dbReference type="InterPro" id="IPR051911">
    <property type="entry name" value="SDR_oxidoreductase"/>
</dbReference>
<dbReference type="Pfam" id="PF00106">
    <property type="entry name" value="adh_short"/>
    <property type="match status" value="1"/>
</dbReference>
<sequence>MEVDNYAPNEGQAPSPSDALQPKLQLPWSVKPPSTANPPQPLIFGATGHMGRSVAKAALNHNDPVCAVGRTHFNTMDSMAAWHSDSNRYMGTLCDVRVPDTVANVVESCIAHFGRLDVVANCSGFGVIGACEDQDEYEIRDQFETNFMGTLNIIQATLPYFREHNRGRYLIFSSTSGALGVPGLGPYCATKYAVEGLIESMLYEVDQFNIKATLVAPGHIRRDELPDPMADRLPPFGHFLVKPASEPYLSPSAPAAHAKRILHWIGTNQPTSVVKAAELTWQLAHCSFPPLRLLLGSYTVDSIRDRLRSIIEEIEEWKHLHFPPMEQDTPMSSKDESKEEKDEDQDEKGEGDEKDAGEANDEDKMEDEGFVPYLSVMQPSQDGDAPVIRDFLKWFNDQDGTTISPKIQLKDIQDAGRGLVATTDIEEGEDLFRIPRHLILDSQTSNLRQNLGDKLDGLDPWMSLILTLIYEKLQGDNSKWAPYIRLLPAKFDTLMFWSKEDLSELQASAVVGKIGKKNAESAFTSELLPIIRSHPDLFPLTQKKTQDEVIRRAHLAGSCVMAYAFDIEKDDQANDDSSFVTDDEDDPAKGMVPFADMLNADAEKNNAHLAQEDNYFTMKSTRPIVAGDEIFNTYGELPRSDLLRRYGYVADSYTQYDIAEVSLELIEDLAKSQGLTRKIIQKALAPVDEVGALDDGYALQRSDSHNIKDLIPTELLMVIKALCKEARAQEPGDPEEARIDGLYVSEISFLHIVLVNRIGEYATSLEEDSKFLESLTTDQGSATDSHTKQRRLKMALQVRIGEKEILHHARTVAEQWIKTRNAEFAEQGAKRKANDEPNGASGRPGKAAKSS</sequence>
<evidence type="ECO:0000313" key="6">
    <source>
        <dbReference type="Proteomes" id="UP000053317"/>
    </source>
</evidence>
<dbReference type="Pfam" id="PF00856">
    <property type="entry name" value="SET"/>
    <property type="match status" value="1"/>
</dbReference>
<evidence type="ECO:0000259" key="4">
    <source>
        <dbReference type="PROSITE" id="PS50280"/>
    </source>
</evidence>
<dbReference type="InterPro" id="IPR036464">
    <property type="entry name" value="Rubisco_LSMT_subst-bd_sf"/>
</dbReference>
<feature type="domain" description="SET" evidence="4">
    <location>
        <begin position="405"/>
        <end position="635"/>
    </location>
</feature>
<keyword evidence="6" id="KW-1185">Reference proteome</keyword>
<dbReference type="InterPro" id="IPR036291">
    <property type="entry name" value="NAD(P)-bd_dom_sf"/>
</dbReference>
<feature type="region of interest" description="Disordered" evidence="3">
    <location>
        <begin position="1"/>
        <end position="21"/>
    </location>
</feature>
<dbReference type="InterPro" id="IPR002347">
    <property type="entry name" value="SDR_fam"/>
</dbReference>
<feature type="compositionally biased region" description="Basic and acidic residues" evidence="3">
    <location>
        <begin position="825"/>
        <end position="835"/>
    </location>
</feature>
<dbReference type="Gene3D" id="3.90.1410.10">
    <property type="entry name" value="set domain protein methyltransferase, domain 1"/>
    <property type="match status" value="1"/>
</dbReference>
<dbReference type="InterPro" id="IPR015353">
    <property type="entry name" value="Rubisco_LSMT_subst-bd"/>
</dbReference>
<dbReference type="SUPFAM" id="SSF51735">
    <property type="entry name" value="NAD(P)-binding Rossmann-fold domains"/>
    <property type="match status" value="1"/>
</dbReference>
<dbReference type="SUPFAM" id="SSF81822">
    <property type="entry name" value="RuBisCo LSMT C-terminal, substrate-binding domain"/>
    <property type="match status" value="1"/>
</dbReference>
<comment type="similarity">
    <text evidence="1">Belongs to the short-chain dehydrogenases/reductases (SDR) family.</text>
</comment>
<dbReference type="GO" id="GO:0016491">
    <property type="term" value="F:oxidoreductase activity"/>
    <property type="evidence" value="ECO:0007669"/>
    <property type="project" value="UniProtKB-KW"/>
</dbReference>
<dbReference type="Gene3D" id="3.90.1420.10">
    <property type="entry name" value="Rubisco LSMT, substrate-binding domain"/>
    <property type="match status" value="1"/>
</dbReference>
<feature type="compositionally biased region" description="Acidic residues" evidence="3">
    <location>
        <begin position="341"/>
        <end position="365"/>
    </location>
</feature>
<dbReference type="PANTHER" id="PTHR43976">
    <property type="entry name" value="SHORT CHAIN DEHYDROGENASE"/>
    <property type="match status" value="1"/>
</dbReference>
<evidence type="ECO:0000256" key="3">
    <source>
        <dbReference type="SAM" id="MobiDB-lite"/>
    </source>
</evidence>
<feature type="region of interest" description="Disordered" evidence="3">
    <location>
        <begin position="825"/>
        <end position="851"/>
    </location>
</feature>
<reference evidence="5 6" key="1">
    <citation type="submission" date="2015-05" db="EMBL/GenBank/DDBJ databases">
        <title>Distinctive expansion of gene families associated with plant cell wall degradation and secondary metabolism in the genomes of grapevine trunk pathogens.</title>
        <authorList>
            <person name="Lawrence D.P."/>
            <person name="Travadon R."/>
            <person name="Rolshausen P.E."/>
            <person name="Baumgartner K."/>
        </authorList>
    </citation>
    <scope>NUCLEOTIDE SEQUENCE [LARGE SCALE GENOMIC DNA]</scope>
    <source>
        <strain evidence="5">UCRPC4</strain>
    </source>
</reference>
<dbReference type="GO" id="GO:0016279">
    <property type="term" value="F:protein-lysine N-methyltransferase activity"/>
    <property type="evidence" value="ECO:0007669"/>
    <property type="project" value="InterPro"/>
</dbReference>
<dbReference type="AlphaFoldDB" id="A0A0G2GFL5"/>
<accession>A0A0G2GFL5</accession>
<evidence type="ECO:0000256" key="2">
    <source>
        <dbReference type="ARBA" id="ARBA00023002"/>
    </source>
</evidence>
<dbReference type="OrthoDB" id="1274115at2759"/>
<protein>
    <submittedName>
        <fullName evidence="5">Putative short chain dehydrogenase reductase family protein</fullName>
    </submittedName>
</protein>
<dbReference type="PRINTS" id="PR00081">
    <property type="entry name" value="GDHRDH"/>
</dbReference>
<keyword evidence="2" id="KW-0560">Oxidoreductase</keyword>
<dbReference type="PANTHER" id="PTHR43976:SF16">
    <property type="entry name" value="SHORT-CHAIN DEHYDROGENASE_REDUCTASE FAMILY PROTEIN"/>
    <property type="match status" value="1"/>
</dbReference>
<reference evidence="5 6" key="2">
    <citation type="submission" date="2015-05" db="EMBL/GenBank/DDBJ databases">
        <authorList>
            <person name="Morales-Cruz A."/>
            <person name="Amrine K.C."/>
            <person name="Cantu D."/>
        </authorList>
    </citation>
    <scope>NUCLEOTIDE SEQUENCE [LARGE SCALE GENOMIC DNA]</scope>
    <source>
        <strain evidence="5">UCRPC4</strain>
    </source>
</reference>
<evidence type="ECO:0000313" key="5">
    <source>
        <dbReference type="EMBL" id="KKY15810.1"/>
    </source>
</evidence>
<dbReference type="Gene3D" id="3.40.50.720">
    <property type="entry name" value="NAD(P)-binding Rossmann-like Domain"/>
    <property type="match status" value="1"/>
</dbReference>
<name>A0A0G2GFL5_PHACM</name>
<dbReference type="FunFam" id="3.90.1410.10:FF:000007">
    <property type="entry name" value="Ribosomal lysine N-methyltransferase 4"/>
    <property type="match status" value="1"/>
</dbReference>
<dbReference type="Proteomes" id="UP000053317">
    <property type="component" value="Unassembled WGS sequence"/>
</dbReference>
<dbReference type="InterPro" id="IPR046341">
    <property type="entry name" value="SET_dom_sf"/>
</dbReference>
<dbReference type="PROSITE" id="PS50280">
    <property type="entry name" value="SET"/>
    <property type="match status" value="1"/>
</dbReference>
<dbReference type="InterPro" id="IPR044430">
    <property type="entry name" value="SETD6_SET"/>
</dbReference>
<dbReference type="Pfam" id="PF09273">
    <property type="entry name" value="Rubis-subs-bind"/>
    <property type="match status" value="1"/>
</dbReference>
<dbReference type="CDD" id="cd19178">
    <property type="entry name" value="SET_SETD6"/>
    <property type="match status" value="1"/>
</dbReference>
<dbReference type="InterPro" id="IPR001214">
    <property type="entry name" value="SET_dom"/>
</dbReference>
<feature type="region of interest" description="Disordered" evidence="3">
    <location>
        <begin position="321"/>
        <end position="365"/>
    </location>
</feature>